<gene>
    <name evidence="3" type="ORF">DGYR_LOCUS12073</name>
</gene>
<dbReference type="Proteomes" id="UP000549394">
    <property type="component" value="Unassembled WGS sequence"/>
</dbReference>
<evidence type="ECO:0000313" key="3">
    <source>
        <dbReference type="EMBL" id="CAD5124538.1"/>
    </source>
</evidence>
<organism evidence="3 4">
    <name type="scientific">Dimorphilus gyrociliatus</name>
    <dbReference type="NCBI Taxonomy" id="2664684"/>
    <lineage>
        <taxon>Eukaryota</taxon>
        <taxon>Metazoa</taxon>
        <taxon>Spiralia</taxon>
        <taxon>Lophotrochozoa</taxon>
        <taxon>Annelida</taxon>
        <taxon>Polychaeta</taxon>
        <taxon>Polychaeta incertae sedis</taxon>
        <taxon>Dinophilidae</taxon>
        <taxon>Dimorphilus</taxon>
    </lineage>
</organism>
<comment type="caution">
    <text evidence="3">The sequence shown here is derived from an EMBL/GenBank/DDBJ whole genome shotgun (WGS) entry which is preliminary data.</text>
</comment>
<evidence type="ECO:0000313" key="4">
    <source>
        <dbReference type="Proteomes" id="UP000549394"/>
    </source>
</evidence>
<dbReference type="AlphaFoldDB" id="A0A7I8W8U8"/>
<dbReference type="Pfam" id="PF03645">
    <property type="entry name" value="Tctex-1"/>
    <property type="match status" value="1"/>
</dbReference>
<accession>A0A7I8W8U8</accession>
<dbReference type="GO" id="GO:0045505">
    <property type="term" value="F:dynein intermediate chain binding"/>
    <property type="evidence" value="ECO:0007669"/>
    <property type="project" value="TreeGrafter"/>
</dbReference>
<feature type="region of interest" description="Disordered" evidence="2">
    <location>
        <begin position="1"/>
        <end position="27"/>
    </location>
</feature>
<evidence type="ECO:0000256" key="1">
    <source>
        <dbReference type="ARBA" id="ARBA00005361"/>
    </source>
</evidence>
<comment type="similarity">
    <text evidence="1">Belongs to the dynein light chain Tctex-type family.</text>
</comment>
<dbReference type="OrthoDB" id="10248487at2759"/>
<protein>
    <submittedName>
        <fullName evidence="3">DgyrCDS12816</fullName>
    </submittedName>
</protein>
<dbReference type="PANTHER" id="PTHR21255">
    <property type="entry name" value="T-COMPLEX-ASSOCIATED-TESTIS-EXPRESSED 1/ DYNEIN LIGHT CHAIN"/>
    <property type="match status" value="1"/>
</dbReference>
<reference evidence="3 4" key="1">
    <citation type="submission" date="2020-08" db="EMBL/GenBank/DDBJ databases">
        <authorList>
            <person name="Hejnol A."/>
        </authorList>
    </citation>
    <scope>NUCLEOTIDE SEQUENCE [LARGE SCALE GENOMIC DNA]</scope>
</reference>
<dbReference type="InterPro" id="IPR005334">
    <property type="entry name" value="Tctex-1-like"/>
</dbReference>
<name>A0A7I8W8U8_9ANNE</name>
<sequence>MASSKLNANERRKSSVSSDRRSSVHMQPNSIMAALAAKKAASTLLGRIKDRRSTTVKEQPHLEPTYKLKPDKKILYNQIKHIVDNVLKTIFDNFDYDSKRAKMICPVISQEIQRELKQLCVERYKFVCQVFIGENKKQSIQLGSRCTWDVTTDNSASGCYQTATAFCCATVFAVYCE</sequence>
<dbReference type="CDD" id="cd21451">
    <property type="entry name" value="DLC-like_TCTEX1D"/>
    <property type="match status" value="1"/>
</dbReference>
<evidence type="ECO:0000256" key="2">
    <source>
        <dbReference type="SAM" id="MobiDB-lite"/>
    </source>
</evidence>
<dbReference type="GO" id="GO:0007018">
    <property type="term" value="P:microtubule-based movement"/>
    <property type="evidence" value="ECO:0007669"/>
    <property type="project" value="TreeGrafter"/>
</dbReference>
<keyword evidence="4" id="KW-1185">Reference proteome</keyword>
<dbReference type="PANTHER" id="PTHR21255:SF7">
    <property type="entry name" value="DYNEIN LIGHT CHAIN TCTEX-TYPE PROTEIN 2B"/>
    <property type="match status" value="1"/>
</dbReference>
<dbReference type="EMBL" id="CAJFCJ010000021">
    <property type="protein sequence ID" value="CAD5124538.1"/>
    <property type="molecule type" value="Genomic_DNA"/>
</dbReference>
<proteinExistence type="inferred from homology"/>
<dbReference type="InterPro" id="IPR038586">
    <property type="entry name" value="Tctex-1-like_sf"/>
</dbReference>
<dbReference type="GO" id="GO:0005868">
    <property type="term" value="C:cytoplasmic dynein complex"/>
    <property type="evidence" value="ECO:0007669"/>
    <property type="project" value="TreeGrafter"/>
</dbReference>
<feature type="compositionally biased region" description="Basic and acidic residues" evidence="2">
    <location>
        <begin position="8"/>
        <end position="22"/>
    </location>
</feature>
<dbReference type="GO" id="GO:0005737">
    <property type="term" value="C:cytoplasm"/>
    <property type="evidence" value="ECO:0007669"/>
    <property type="project" value="TreeGrafter"/>
</dbReference>
<dbReference type="Gene3D" id="3.30.1140.40">
    <property type="entry name" value="Tctex-1"/>
    <property type="match status" value="1"/>
</dbReference>